<accession>A0ABT2Z2K5</accession>
<proteinExistence type="predicted"/>
<evidence type="ECO:0000256" key="2">
    <source>
        <dbReference type="SAM" id="MobiDB-lite"/>
    </source>
</evidence>
<dbReference type="InterPro" id="IPR000873">
    <property type="entry name" value="AMP-dep_synth/lig_dom"/>
</dbReference>
<evidence type="ECO:0000259" key="3">
    <source>
        <dbReference type="Pfam" id="PF00441"/>
    </source>
</evidence>
<feature type="region of interest" description="Disordered" evidence="2">
    <location>
        <begin position="81"/>
        <end position="106"/>
    </location>
</feature>
<dbReference type="Pfam" id="PF00501">
    <property type="entry name" value="AMP-binding"/>
    <property type="match status" value="1"/>
</dbReference>
<dbReference type="SUPFAM" id="SSF56801">
    <property type="entry name" value="Acetyl-CoA synthetase-like"/>
    <property type="match status" value="1"/>
</dbReference>
<keyword evidence="6" id="KW-1185">Reference proteome</keyword>
<dbReference type="InterPro" id="IPR036250">
    <property type="entry name" value="AcylCo_DH-like_C"/>
</dbReference>
<gene>
    <name evidence="5" type="ORF">OE647_11565</name>
</gene>
<dbReference type="Proteomes" id="UP001652503">
    <property type="component" value="Unassembled WGS sequence"/>
</dbReference>
<dbReference type="PANTHER" id="PTHR43767">
    <property type="entry name" value="LONG-CHAIN-FATTY-ACID--COA LIGASE"/>
    <property type="match status" value="1"/>
</dbReference>
<dbReference type="Gene3D" id="3.40.50.980">
    <property type="match status" value="1"/>
</dbReference>
<dbReference type="Gene3D" id="1.20.140.10">
    <property type="entry name" value="Butyryl-CoA Dehydrogenase, subunit A, domain 3"/>
    <property type="match status" value="1"/>
</dbReference>
<dbReference type="PANTHER" id="PTHR43767:SF12">
    <property type="entry name" value="AMP-DEPENDENT SYNTHETASE AND LIGASE"/>
    <property type="match status" value="1"/>
</dbReference>
<dbReference type="InterPro" id="IPR009075">
    <property type="entry name" value="AcylCo_DH/oxidase_C"/>
</dbReference>
<name>A0ABT2Z2K5_9RHOB</name>
<keyword evidence="1" id="KW-0285">Flavoprotein</keyword>
<comment type="caution">
    <text evidence="5">The sequence shown here is derived from an EMBL/GenBank/DDBJ whole genome shotgun (WGS) entry which is preliminary data.</text>
</comment>
<evidence type="ECO:0000313" key="5">
    <source>
        <dbReference type="EMBL" id="MCV2865363.1"/>
    </source>
</evidence>
<evidence type="ECO:0000256" key="1">
    <source>
        <dbReference type="ARBA" id="ARBA00022630"/>
    </source>
</evidence>
<dbReference type="SUPFAM" id="SSF47203">
    <property type="entry name" value="Acyl-CoA dehydrogenase C-terminal domain-like"/>
    <property type="match status" value="1"/>
</dbReference>
<sequence>MIAQTGWRIDAAELLTRRAAKMSDAGIGSKKLMREASQIKRVATETAAFRSDRAFQIPGGDGVTRQYGRVEQLCRDARATDRRGNLRDMQIPDRRAGNAGDPPKSLTLRKRTAMHIARLLEASAARCPDHIALVFEGRRWTYAEWLGRARRFAQALSDLGVRRGDRVAFYVTTSGSSVITCVACPVPGAIAVPIQIQEILFHPRFSDYLRRP</sequence>
<dbReference type="InterPro" id="IPR050237">
    <property type="entry name" value="ATP-dep_AMP-bd_enzyme"/>
</dbReference>
<feature type="domain" description="AMP-dependent synthetase/ligase" evidence="4">
    <location>
        <begin position="120"/>
        <end position="195"/>
    </location>
</feature>
<evidence type="ECO:0000313" key="6">
    <source>
        <dbReference type="Proteomes" id="UP001652503"/>
    </source>
</evidence>
<dbReference type="Pfam" id="PF00441">
    <property type="entry name" value="Acyl-CoA_dh_1"/>
    <property type="match status" value="1"/>
</dbReference>
<organism evidence="5 6">
    <name type="scientific">Albidovulum sediminicola</name>
    <dbReference type="NCBI Taxonomy" id="2984331"/>
    <lineage>
        <taxon>Bacteria</taxon>
        <taxon>Pseudomonadati</taxon>
        <taxon>Pseudomonadota</taxon>
        <taxon>Alphaproteobacteria</taxon>
        <taxon>Rhodobacterales</taxon>
        <taxon>Paracoccaceae</taxon>
        <taxon>Albidovulum</taxon>
    </lineage>
</organism>
<dbReference type="EMBL" id="JAOWLA010000010">
    <property type="protein sequence ID" value="MCV2865363.1"/>
    <property type="molecule type" value="Genomic_DNA"/>
</dbReference>
<feature type="domain" description="Acyl-CoA dehydrogenase/oxidase C-terminal" evidence="3">
    <location>
        <begin position="2"/>
        <end position="80"/>
    </location>
</feature>
<feature type="compositionally biased region" description="Basic and acidic residues" evidence="2">
    <location>
        <begin position="81"/>
        <end position="96"/>
    </location>
</feature>
<evidence type="ECO:0000259" key="4">
    <source>
        <dbReference type="Pfam" id="PF00501"/>
    </source>
</evidence>
<reference evidence="5 6" key="1">
    <citation type="submission" date="2022-10" db="EMBL/GenBank/DDBJ databases">
        <title>Defluviimonas sp. nov., isolated from ocean surface water.</title>
        <authorList>
            <person name="He W."/>
            <person name="Wang L."/>
            <person name="Zhang D.-F."/>
        </authorList>
    </citation>
    <scope>NUCLEOTIDE SEQUENCE [LARGE SCALE GENOMIC DNA]</scope>
    <source>
        <strain evidence="5 6">WL0075</strain>
    </source>
</reference>
<protein>
    <submittedName>
        <fullName evidence="5">AMP-binding protein</fullName>
    </submittedName>
</protein>